<dbReference type="EC" id="3.1.11.5" evidence="5"/>
<dbReference type="KEGG" id="mng:MNEG_8288"/>
<feature type="region of interest" description="Disordered" evidence="3">
    <location>
        <begin position="248"/>
        <end position="287"/>
    </location>
</feature>
<dbReference type="Gene3D" id="2.30.30.940">
    <property type="match status" value="1"/>
</dbReference>
<gene>
    <name evidence="5" type="ORF">MNEG_8288</name>
</gene>
<dbReference type="GeneID" id="25741164"/>
<feature type="compositionally biased region" description="Acidic residues" evidence="3">
    <location>
        <begin position="60"/>
        <end position="83"/>
    </location>
</feature>
<sequence>MTPEALAAKKAAAARDAGSSSDDEEDARLPPVWAAHERQLSRAGALAAARGNGDAQADAADPEDGEASDDGDTDWDAFEDADGDAAAGGARGQRWVWEFHAGNPLPYSCVVVDEASMLSTDLLARLVAALRRGARLVLVGDPDQLPPVSPGTPFLAAIRSGLLPVEVLREVFRQRASSAIIPAAHQINAGALPTSMDVWRPGSSAPDDVIKAIYSALDSATEPWPTGLSPTHNGPVTFSAPVTADTDIIGLSDNDEDDDDDKDDQDDEDDKDDAAEAATVEAPGPPLVSRLSLASDAVWLQLHDGCQPLQVAAAAREVVERVLLRDGGAEVQEIQVLTPTKKDAAGTHALNALLQPLMNPEKDANGTAKPAVPAWRGAGAPTWRVGDRVVQTANDYQRLVSNGDIGILTGLGESGSVLNAQVAFDPRPGSERGQPHVCSYTSRELLDSVQHAFAITVHKGQGGEFPAVLVALPPSSPMLLTRQLLYTAVSRASELLILVASRATVEACLRTEQRPRRTMLPDWLGAQAARRGLSRVEPRVFGGGAGAAEGGDGSAGEGEGAGAQSSARTAAAAGAAGEQGEEPAGIAVGADQALGRGEGPAPRGKGVAAAGSVGSNADAKRGPSGTQSGGAAAGESEGAAGDAAGTGAAKQRRPRVAQGRKERPPRATGGSKRAAGAGGAAKPKRGRPRKEVEGSDAGAGCD</sequence>
<keyword evidence="2" id="KW-0067">ATP-binding</keyword>
<organism evidence="5 6">
    <name type="scientific">Monoraphidium neglectum</name>
    <dbReference type="NCBI Taxonomy" id="145388"/>
    <lineage>
        <taxon>Eukaryota</taxon>
        <taxon>Viridiplantae</taxon>
        <taxon>Chlorophyta</taxon>
        <taxon>core chlorophytes</taxon>
        <taxon>Chlorophyceae</taxon>
        <taxon>CS clade</taxon>
        <taxon>Sphaeropleales</taxon>
        <taxon>Selenastraceae</taxon>
        <taxon>Monoraphidium</taxon>
    </lineage>
</organism>
<dbReference type="GO" id="GO:0005524">
    <property type="term" value="F:ATP binding"/>
    <property type="evidence" value="ECO:0007669"/>
    <property type="project" value="UniProtKB-KW"/>
</dbReference>
<feature type="compositionally biased region" description="Low complexity" evidence="3">
    <location>
        <begin position="633"/>
        <end position="649"/>
    </location>
</feature>
<dbReference type="SUPFAM" id="SSF52540">
    <property type="entry name" value="P-loop containing nucleoside triphosphate hydrolases"/>
    <property type="match status" value="1"/>
</dbReference>
<name>A0A0D2JKA8_9CHLO</name>
<dbReference type="OrthoDB" id="550263at2759"/>
<evidence type="ECO:0000256" key="2">
    <source>
        <dbReference type="ARBA" id="ARBA00022840"/>
    </source>
</evidence>
<dbReference type="InterPro" id="IPR050534">
    <property type="entry name" value="Coronavir_polyprotein_1ab"/>
</dbReference>
<feature type="compositionally biased region" description="Gly residues" evidence="3">
    <location>
        <begin position="543"/>
        <end position="561"/>
    </location>
</feature>
<dbReference type="Pfam" id="PF13604">
    <property type="entry name" value="AAA_30"/>
    <property type="match status" value="1"/>
</dbReference>
<dbReference type="PANTHER" id="PTHR43788:SF6">
    <property type="entry name" value="DNA HELICASE B"/>
    <property type="match status" value="1"/>
</dbReference>
<dbReference type="AlphaFoldDB" id="A0A0D2JKA8"/>
<feature type="compositionally biased region" description="Low complexity" evidence="3">
    <location>
        <begin position="666"/>
        <end position="675"/>
    </location>
</feature>
<dbReference type="STRING" id="145388.A0A0D2JKA8"/>
<evidence type="ECO:0000256" key="1">
    <source>
        <dbReference type="ARBA" id="ARBA00022741"/>
    </source>
</evidence>
<evidence type="ECO:0000256" key="3">
    <source>
        <dbReference type="SAM" id="MobiDB-lite"/>
    </source>
</evidence>
<feature type="region of interest" description="Disordered" evidence="3">
    <location>
        <begin position="543"/>
        <end position="702"/>
    </location>
</feature>
<protein>
    <submittedName>
        <fullName evidence="5">Exodeoxyribonuclease V alpha subunit</fullName>
        <ecNumber evidence="5">3.1.11.5</ecNumber>
    </submittedName>
</protein>
<feature type="compositionally biased region" description="Low complexity" evidence="3">
    <location>
        <begin position="562"/>
        <end position="587"/>
    </location>
</feature>
<feature type="compositionally biased region" description="Acidic residues" evidence="3">
    <location>
        <begin position="253"/>
        <end position="275"/>
    </location>
</feature>
<dbReference type="Proteomes" id="UP000054498">
    <property type="component" value="Unassembled WGS sequence"/>
</dbReference>
<keyword evidence="5" id="KW-0378">Hydrolase</keyword>
<dbReference type="GO" id="GO:0003678">
    <property type="term" value="F:DNA helicase activity"/>
    <property type="evidence" value="ECO:0007669"/>
    <property type="project" value="UniProtKB-ARBA"/>
</dbReference>
<evidence type="ECO:0000259" key="4">
    <source>
        <dbReference type="Pfam" id="PF13538"/>
    </source>
</evidence>
<dbReference type="Gene3D" id="3.40.50.300">
    <property type="entry name" value="P-loop containing nucleotide triphosphate hydrolases"/>
    <property type="match status" value="3"/>
</dbReference>
<dbReference type="Pfam" id="PF13538">
    <property type="entry name" value="UvrD_C_2"/>
    <property type="match status" value="1"/>
</dbReference>
<evidence type="ECO:0000313" key="5">
    <source>
        <dbReference type="EMBL" id="KIY99672.1"/>
    </source>
</evidence>
<reference evidence="5 6" key="1">
    <citation type="journal article" date="2013" name="BMC Genomics">
        <title>Reconstruction of the lipid metabolism for the microalga Monoraphidium neglectum from its genome sequence reveals characteristics suitable for biofuel production.</title>
        <authorList>
            <person name="Bogen C."/>
            <person name="Al-Dilaimi A."/>
            <person name="Albersmeier A."/>
            <person name="Wichmann J."/>
            <person name="Grundmann M."/>
            <person name="Rupp O."/>
            <person name="Lauersen K.J."/>
            <person name="Blifernez-Klassen O."/>
            <person name="Kalinowski J."/>
            <person name="Goesmann A."/>
            <person name="Mussgnug J.H."/>
            <person name="Kruse O."/>
        </authorList>
    </citation>
    <scope>NUCLEOTIDE SEQUENCE [LARGE SCALE GENOMIC DNA]</scope>
    <source>
        <strain evidence="5 6">SAG 48.87</strain>
    </source>
</reference>
<dbReference type="GO" id="GO:0008854">
    <property type="term" value="F:exodeoxyribonuclease V activity"/>
    <property type="evidence" value="ECO:0007669"/>
    <property type="project" value="UniProtKB-EC"/>
</dbReference>
<accession>A0A0D2JKA8</accession>
<feature type="domain" description="UvrD-like helicase C-terminal" evidence="4">
    <location>
        <begin position="451"/>
        <end position="499"/>
    </location>
</feature>
<keyword evidence="1" id="KW-0547">Nucleotide-binding</keyword>
<dbReference type="EMBL" id="KK101777">
    <property type="protein sequence ID" value="KIY99672.1"/>
    <property type="molecule type" value="Genomic_DNA"/>
</dbReference>
<dbReference type="CDD" id="cd18809">
    <property type="entry name" value="SF1_C_RecD"/>
    <property type="match status" value="1"/>
</dbReference>
<keyword evidence="6" id="KW-1185">Reference proteome</keyword>
<feature type="compositionally biased region" description="Low complexity" evidence="3">
    <location>
        <begin position="1"/>
        <end position="20"/>
    </location>
</feature>
<dbReference type="RefSeq" id="XP_013898692.1">
    <property type="nucleotide sequence ID" value="XM_014043238.1"/>
</dbReference>
<dbReference type="InterPro" id="IPR027785">
    <property type="entry name" value="UvrD-like_helicase_C"/>
</dbReference>
<proteinExistence type="predicted"/>
<dbReference type="InterPro" id="IPR027417">
    <property type="entry name" value="P-loop_NTPase"/>
</dbReference>
<feature type="compositionally biased region" description="Low complexity" evidence="3">
    <location>
        <begin position="43"/>
        <end position="59"/>
    </location>
</feature>
<feature type="compositionally biased region" description="Low complexity" evidence="3">
    <location>
        <begin position="606"/>
        <end position="615"/>
    </location>
</feature>
<evidence type="ECO:0000313" key="6">
    <source>
        <dbReference type="Proteomes" id="UP000054498"/>
    </source>
</evidence>
<dbReference type="PANTHER" id="PTHR43788">
    <property type="entry name" value="DNA2/NAM7 HELICASE FAMILY MEMBER"/>
    <property type="match status" value="1"/>
</dbReference>
<feature type="region of interest" description="Disordered" evidence="3">
    <location>
        <begin position="1"/>
        <end position="87"/>
    </location>
</feature>